<feature type="chain" id="PRO_5026298597" evidence="12">
    <location>
        <begin position="21"/>
        <end position="792"/>
    </location>
</feature>
<reference evidence="15 16" key="1">
    <citation type="submission" date="2019-12" db="EMBL/GenBank/DDBJ databases">
        <title>Mucilaginibacter sp. HME9299 genome sequencing and assembly.</title>
        <authorList>
            <person name="Kang H."/>
            <person name="Kim H."/>
            <person name="Joh K."/>
        </authorList>
    </citation>
    <scope>NUCLEOTIDE SEQUENCE [LARGE SCALE GENOMIC DNA]</scope>
    <source>
        <strain evidence="15 16">HME9299</strain>
    </source>
</reference>
<dbReference type="InterPro" id="IPR008969">
    <property type="entry name" value="CarboxyPept-like_regulatory"/>
</dbReference>
<dbReference type="Pfam" id="PF13715">
    <property type="entry name" value="CarbopepD_reg_2"/>
    <property type="match status" value="1"/>
</dbReference>
<dbReference type="Gene3D" id="2.40.170.20">
    <property type="entry name" value="TonB-dependent receptor, beta-barrel domain"/>
    <property type="match status" value="1"/>
</dbReference>
<keyword evidence="4 10" id="KW-0812">Transmembrane</keyword>
<evidence type="ECO:0000256" key="6">
    <source>
        <dbReference type="ARBA" id="ARBA00023077"/>
    </source>
</evidence>
<dbReference type="Pfam" id="PF00593">
    <property type="entry name" value="TonB_dep_Rec_b-barrel"/>
    <property type="match status" value="1"/>
</dbReference>
<sequence>MCATAILFILLVLATTNVSAQQNVIKGRVSSHHGHPLSGVVVSLAGYGTQAMTDSTGSFKLPVSQQVNYTVTASHVGYKTQSKTVSYTGGSKSVTFILHPLNHELEEVHIQDNRALNRKQSESMNVEVVGKDFIQRNLGGSLMTTLSRLPGVKTIGIGSGQSKPLIRGLGFNRVVVTDKGIKHEGQQWGADHGLELDQFAASEVEILKGAASFIYGSDAIAGVIDVKPSLPPMPGTFGGSVDLIGKTNNSLYGTSVNVYGRKKNWFFDSRLTYQNYGDYKVPTDTVYVYDFKARLPNRYLRNTAGRESGLHFNTGYIGEHFRSTIYLSNVYSRSGFFANAHGLEPRQVDTLLHDQSRRDIQMPYQEVNHFKLINRSQYHTGKHLLQADIGYQRNFRQEFSIYVNHGFMPPIYPTTLNIPQNLEREFDKQVYSINARDVLQLNRHQLTFGFNAEHQDNQINGWSFLVPAFKQTTSGIFIYDKFALSETVLLHGALRYDYGRLQTFHYSDWFPSEGEFVTRANAFTRSFNSIVWSAGINYTPEGNFSLKANLGKSFRMPIAKELAANGVNYHYFSYEQGNQGLNAEQSYQADVTLGWNTNKWQIQLSPFYNYFPNYIYLNPTGRHDILYGAGNQVFNYSQSRVMRYGGELQVKYRVNNWLSAEALGEYLYAEQLSGEKKGFTLPFSPPPSLLLNVTYQPVQIKALKDAYLSVDYRLTAAQNNTVPPERETQGYRVMNIQAGTKVNFYNRPLMLSLQVQNVFDTRYLNHTSFYRLIQLPEAGRNIILSAKIPFGR</sequence>
<dbReference type="Gene3D" id="2.60.40.1120">
    <property type="entry name" value="Carboxypeptidase-like, regulatory domain"/>
    <property type="match status" value="1"/>
</dbReference>
<evidence type="ECO:0000256" key="11">
    <source>
        <dbReference type="RuleBase" id="RU003357"/>
    </source>
</evidence>
<evidence type="ECO:0000259" key="14">
    <source>
        <dbReference type="Pfam" id="PF07715"/>
    </source>
</evidence>
<keyword evidence="6 11" id="KW-0798">TonB box</keyword>
<dbReference type="SUPFAM" id="SSF49464">
    <property type="entry name" value="Carboxypeptidase regulatory domain-like"/>
    <property type="match status" value="1"/>
</dbReference>
<dbReference type="Pfam" id="PF07715">
    <property type="entry name" value="Plug"/>
    <property type="match status" value="1"/>
</dbReference>
<evidence type="ECO:0000259" key="13">
    <source>
        <dbReference type="Pfam" id="PF00593"/>
    </source>
</evidence>
<name>A0A6I4I7B0_9SPHI</name>
<dbReference type="PANTHER" id="PTHR30069">
    <property type="entry name" value="TONB-DEPENDENT OUTER MEMBRANE RECEPTOR"/>
    <property type="match status" value="1"/>
</dbReference>
<feature type="signal peptide" evidence="12">
    <location>
        <begin position="1"/>
        <end position="20"/>
    </location>
</feature>
<keyword evidence="7 10" id="KW-0472">Membrane</keyword>
<dbReference type="SUPFAM" id="SSF56935">
    <property type="entry name" value="Porins"/>
    <property type="match status" value="1"/>
</dbReference>
<feature type="domain" description="TonB-dependent receptor plug" evidence="14">
    <location>
        <begin position="119"/>
        <end position="223"/>
    </location>
</feature>
<keyword evidence="3 10" id="KW-1134">Transmembrane beta strand</keyword>
<dbReference type="PANTHER" id="PTHR30069:SF29">
    <property type="entry name" value="HEMOGLOBIN AND HEMOGLOBIN-HAPTOGLOBIN-BINDING PROTEIN 1-RELATED"/>
    <property type="match status" value="1"/>
</dbReference>
<dbReference type="InterPro" id="IPR036942">
    <property type="entry name" value="Beta-barrel_TonB_sf"/>
</dbReference>
<keyword evidence="8 15" id="KW-0675">Receptor</keyword>
<evidence type="ECO:0000256" key="2">
    <source>
        <dbReference type="ARBA" id="ARBA00022448"/>
    </source>
</evidence>
<evidence type="ECO:0000256" key="5">
    <source>
        <dbReference type="ARBA" id="ARBA00022729"/>
    </source>
</evidence>
<dbReference type="Proteomes" id="UP000434850">
    <property type="component" value="Unassembled WGS sequence"/>
</dbReference>
<dbReference type="EMBL" id="WQLA01000003">
    <property type="protein sequence ID" value="MVN91115.1"/>
    <property type="molecule type" value="Genomic_DNA"/>
</dbReference>
<comment type="similarity">
    <text evidence="10 11">Belongs to the TonB-dependent receptor family.</text>
</comment>
<dbReference type="GO" id="GO:0015344">
    <property type="term" value="F:siderophore uptake transmembrane transporter activity"/>
    <property type="evidence" value="ECO:0007669"/>
    <property type="project" value="TreeGrafter"/>
</dbReference>
<dbReference type="InterPro" id="IPR012910">
    <property type="entry name" value="Plug_dom"/>
</dbReference>
<evidence type="ECO:0000256" key="1">
    <source>
        <dbReference type="ARBA" id="ARBA00004571"/>
    </source>
</evidence>
<keyword evidence="16" id="KW-1185">Reference proteome</keyword>
<comment type="caution">
    <text evidence="15">The sequence shown here is derived from an EMBL/GenBank/DDBJ whole genome shotgun (WGS) entry which is preliminary data.</text>
</comment>
<evidence type="ECO:0000256" key="7">
    <source>
        <dbReference type="ARBA" id="ARBA00023136"/>
    </source>
</evidence>
<organism evidence="15 16">
    <name type="scientific">Mucilaginibacter aquatilis</name>
    <dbReference type="NCBI Taxonomy" id="1517760"/>
    <lineage>
        <taxon>Bacteria</taxon>
        <taxon>Pseudomonadati</taxon>
        <taxon>Bacteroidota</taxon>
        <taxon>Sphingobacteriia</taxon>
        <taxon>Sphingobacteriales</taxon>
        <taxon>Sphingobacteriaceae</taxon>
        <taxon>Mucilaginibacter</taxon>
    </lineage>
</organism>
<evidence type="ECO:0000313" key="16">
    <source>
        <dbReference type="Proteomes" id="UP000434850"/>
    </source>
</evidence>
<dbReference type="GO" id="GO:0009279">
    <property type="term" value="C:cell outer membrane"/>
    <property type="evidence" value="ECO:0007669"/>
    <property type="project" value="UniProtKB-SubCell"/>
</dbReference>
<keyword evidence="9 10" id="KW-0998">Cell outer membrane</keyword>
<gene>
    <name evidence="15" type="ORF">GO816_08265</name>
</gene>
<evidence type="ECO:0000256" key="4">
    <source>
        <dbReference type="ARBA" id="ARBA00022692"/>
    </source>
</evidence>
<proteinExistence type="inferred from homology"/>
<evidence type="ECO:0000313" key="15">
    <source>
        <dbReference type="EMBL" id="MVN91115.1"/>
    </source>
</evidence>
<evidence type="ECO:0000256" key="8">
    <source>
        <dbReference type="ARBA" id="ARBA00023170"/>
    </source>
</evidence>
<evidence type="ECO:0000256" key="12">
    <source>
        <dbReference type="SAM" id="SignalP"/>
    </source>
</evidence>
<dbReference type="AlphaFoldDB" id="A0A6I4I7B0"/>
<keyword evidence="5 12" id="KW-0732">Signal</keyword>
<dbReference type="PROSITE" id="PS52016">
    <property type="entry name" value="TONB_DEPENDENT_REC_3"/>
    <property type="match status" value="1"/>
</dbReference>
<dbReference type="InterPro" id="IPR037066">
    <property type="entry name" value="Plug_dom_sf"/>
</dbReference>
<evidence type="ECO:0000256" key="9">
    <source>
        <dbReference type="ARBA" id="ARBA00023237"/>
    </source>
</evidence>
<protein>
    <submittedName>
        <fullName evidence="15">TonB-dependent receptor</fullName>
    </submittedName>
</protein>
<evidence type="ECO:0000256" key="3">
    <source>
        <dbReference type="ARBA" id="ARBA00022452"/>
    </source>
</evidence>
<dbReference type="InterPro" id="IPR039426">
    <property type="entry name" value="TonB-dep_rcpt-like"/>
</dbReference>
<keyword evidence="2 10" id="KW-0813">Transport</keyword>
<comment type="subcellular location">
    <subcellularLocation>
        <location evidence="1 10">Cell outer membrane</location>
        <topology evidence="1 10">Multi-pass membrane protein</topology>
    </subcellularLocation>
</comment>
<feature type="domain" description="TonB-dependent receptor-like beta-barrel" evidence="13">
    <location>
        <begin position="385"/>
        <end position="758"/>
    </location>
</feature>
<accession>A0A6I4I7B0</accession>
<dbReference type="Gene3D" id="2.170.130.10">
    <property type="entry name" value="TonB-dependent receptor, plug domain"/>
    <property type="match status" value="1"/>
</dbReference>
<dbReference type="GO" id="GO:0044718">
    <property type="term" value="P:siderophore transmembrane transport"/>
    <property type="evidence" value="ECO:0007669"/>
    <property type="project" value="TreeGrafter"/>
</dbReference>
<evidence type="ECO:0000256" key="10">
    <source>
        <dbReference type="PROSITE-ProRule" id="PRU01360"/>
    </source>
</evidence>
<dbReference type="InterPro" id="IPR000531">
    <property type="entry name" value="Beta-barrel_TonB"/>
</dbReference>
<dbReference type="OrthoDB" id="9795928at2"/>